<dbReference type="GeneID" id="25289849"/>
<sequence>MSSPIPTDFKVAYLCDQQSISTTGFWTYPENHQWNRDQLKVGLEGHNARVLMRANPHKSQLPASQMIQEIARLLQNWWYFGLLSEVLQTDIKHVDFTLEEREGGGSSVTTMHLGEYLHAWESRLGQQDPQKALFNLKQSKSCVDYVHRQVEQLGTFIEGQIRSKPSTSTTAPSALDTIIASRERSDDPVALAGQILSVLREEEQNFWVRWGRKIMPEDLELSICVLGHTLSHAIHKIQTRLGLDNNGTLRDDGTAWYTPSYVHRRLIRNGVCPRLISILQPMLSLVGMCLASFLPFNSRRENAIGHDSCSATRCNVDYLAKGVSPRRHAAHPCSCEDLPRDDFYDQVLCLLEHGHIPVVRVRKDAGSLGIEVLSSHETTYVAFSHVWSDGLGNQVANQLSQCQWSRLQSIIDDFFPREPPGSIPFWLDTICVPVVPNVPDGHCDAADSLRRRRMRNYAIERMRDTYHDAFSVIILDSTMLNLTAENLSPVELGLLFSFSRWMQRLWTMHEGAVTPYSRVFVRTANGTVQLTDVFESLQQIQKDETTDRNVSLLSSIGTVEAYQAWMLNLHIDVSDHSKENLQYFFRFAWNESRNRATKYEEDRYVVIASMLGIGRPQDFYDCKTEAERALLLFRRFDARSIPSALLFAAGDRLVTPGYRWAPSSIGHDRLEVIDQVPPAQRVEEGLIVEFEGWRLSQHPDWSRRHWVNRPQDKANRCPMDTKTVSSSGRRTWIVQTKPDNTLHLINLFSEDERWPAAFTWDNLAIIRQAWRRDGKRANRAILVAEKMTTQDGLIHVHYLAPLWWTWLSPEDERKILLTTQYGMMNICVASPVGDGELTPRWCID</sequence>
<evidence type="ECO:0000313" key="2">
    <source>
        <dbReference type="Proteomes" id="UP000053617"/>
    </source>
</evidence>
<dbReference type="PANTHER" id="PTHR39596:SF2">
    <property type="entry name" value="HET DOMAIN PROTEIN (AFU_ORTHOLOGUE AFUA_1G17550)-RELATED"/>
    <property type="match status" value="1"/>
</dbReference>
<proteinExistence type="predicted"/>
<dbReference type="RefSeq" id="XP_013277830.1">
    <property type="nucleotide sequence ID" value="XM_013422376.1"/>
</dbReference>
<dbReference type="HOGENOM" id="CLU_009388_2_0_1"/>
<dbReference type="Proteomes" id="UP000053617">
    <property type="component" value="Unassembled WGS sequence"/>
</dbReference>
<reference evidence="1 2" key="1">
    <citation type="submission" date="2015-01" db="EMBL/GenBank/DDBJ databases">
        <title>The Genome Sequence of Rhinocladiella mackenzie CBS 650.93.</title>
        <authorList>
            <consortium name="The Broad Institute Genomics Platform"/>
            <person name="Cuomo C."/>
            <person name="de Hoog S."/>
            <person name="Gorbushina A."/>
            <person name="Stielow B."/>
            <person name="Teixiera M."/>
            <person name="Abouelleil A."/>
            <person name="Chapman S.B."/>
            <person name="Priest M."/>
            <person name="Young S.K."/>
            <person name="Wortman J."/>
            <person name="Nusbaum C."/>
            <person name="Birren B."/>
        </authorList>
    </citation>
    <scope>NUCLEOTIDE SEQUENCE [LARGE SCALE GENOMIC DNA]</scope>
    <source>
        <strain evidence="1 2">CBS 650.93</strain>
    </source>
</reference>
<name>A0A0D2IXD7_9EURO</name>
<organism evidence="1 2">
    <name type="scientific">Rhinocladiella mackenziei CBS 650.93</name>
    <dbReference type="NCBI Taxonomy" id="1442369"/>
    <lineage>
        <taxon>Eukaryota</taxon>
        <taxon>Fungi</taxon>
        <taxon>Dikarya</taxon>
        <taxon>Ascomycota</taxon>
        <taxon>Pezizomycotina</taxon>
        <taxon>Eurotiomycetes</taxon>
        <taxon>Chaetothyriomycetidae</taxon>
        <taxon>Chaetothyriales</taxon>
        <taxon>Herpotrichiellaceae</taxon>
        <taxon>Rhinocladiella</taxon>
    </lineage>
</organism>
<dbReference type="EMBL" id="KN847475">
    <property type="protein sequence ID" value="KIX10694.1"/>
    <property type="molecule type" value="Genomic_DNA"/>
</dbReference>
<protein>
    <submittedName>
        <fullName evidence="1">Rhinocladiella mackenziei CBS 650.93 unplaced genomic scaffold supercont1.1, whole genome shotgun sequence</fullName>
    </submittedName>
</protein>
<keyword evidence="2" id="KW-1185">Reference proteome</keyword>
<dbReference type="OrthoDB" id="2426273at2759"/>
<dbReference type="PANTHER" id="PTHR39596">
    <property type="match status" value="1"/>
</dbReference>
<gene>
    <name evidence="1" type="ORF">Z518_01778</name>
</gene>
<evidence type="ECO:0000313" key="1">
    <source>
        <dbReference type="EMBL" id="KIX10694.1"/>
    </source>
</evidence>
<accession>A0A0D2IXD7</accession>
<dbReference type="AlphaFoldDB" id="A0A0D2IXD7"/>
<dbReference type="VEuPathDB" id="FungiDB:Z518_01778"/>